<evidence type="ECO:0000256" key="1">
    <source>
        <dbReference type="SAM" id="Phobius"/>
    </source>
</evidence>
<dbReference type="RefSeq" id="WP_386059963.1">
    <property type="nucleotide sequence ID" value="NZ_JBHTKL010000005.1"/>
</dbReference>
<dbReference type="Proteomes" id="UP001596990">
    <property type="component" value="Unassembled WGS sequence"/>
</dbReference>
<dbReference type="InterPro" id="IPR025440">
    <property type="entry name" value="DUF4306"/>
</dbReference>
<name>A0ABW3L132_9BACI</name>
<sequence>MKYIIQYIVASLLLMFSTLVAWFEGSAIRQDPWEWKYTAFFSEKLNGEVTNATDLSQLDHFIYAAKFTPVYPILMIVSLAYIITLSGFVLLNKQKKIMIYFHLALGLLFILLALVVADSPTTGGKYLMSTFLFMGVILVFLAVFFFVKKSAVE</sequence>
<accession>A0ABW3L132</accession>
<feature type="transmembrane region" description="Helical" evidence="1">
    <location>
        <begin position="98"/>
        <end position="117"/>
    </location>
</feature>
<protein>
    <submittedName>
        <fullName evidence="2">YjdJ family protein</fullName>
    </submittedName>
</protein>
<gene>
    <name evidence="2" type="ORF">ACFQ2J_10905</name>
</gene>
<feature type="transmembrane region" description="Helical" evidence="1">
    <location>
        <begin position="70"/>
        <end position="91"/>
    </location>
</feature>
<evidence type="ECO:0000313" key="3">
    <source>
        <dbReference type="Proteomes" id="UP001596990"/>
    </source>
</evidence>
<keyword evidence="1" id="KW-0812">Transmembrane</keyword>
<keyword evidence="1" id="KW-0472">Membrane</keyword>
<comment type="caution">
    <text evidence="2">The sequence shown here is derived from an EMBL/GenBank/DDBJ whole genome shotgun (WGS) entry which is preliminary data.</text>
</comment>
<organism evidence="2 3">
    <name type="scientific">Thalassobacillus hwangdonensis</name>
    <dbReference type="NCBI Taxonomy" id="546108"/>
    <lineage>
        <taxon>Bacteria</taxon>
        <taxon>Bacillati</taxon>
        <taxon>Bacillota</taxon>
        <taxon>Bacilli</taxon>
        <taxon>Bacillales</taxon>
        <taxon>Bacillaceae</taxon>
        <taxon>Thalassobacillus</taxon>
    </lineage>
</organism>
<feature type="transmembrane region" description="Helical" evidence="1">
    <location>
        <begin position="129"/>
        <end position="147"/>
    </location>
</feature>
<reference evidence="3" key="1">
    <citation type="journal article" date="2019" name="Int. J. Syst. Evol. Microbiol.">
        <title>The Global Catalogue of Microorganisms (GCM) 10K type strain sequencing project: providing services to taxonomists for standard genome sequencing and annotation.</title>
        <authorList>
            <consortium name="The Broad Institute Genomics Platform"/>
            <consortium name="The Broad Institute Genome Sequencing Center for Infectious Disease"/>
            <person name="Wu L."/>
            <person name="Ma J."/>
        </authorList>
    </citation>
    <scope>NUCLEOTIDE SEQUENCE [LARGE SCALE GENOMIC DNA]</scope>
    <source>
        <strain evidence="3">CCUG 56607</strain>
    </source>
</reference>
<keyword evidence="1" id="KW-1133">Transmembrane helix</keyword>
<dbReference type="Pfam" id="PF14154">
    <property type="entry name" value="DUF4306"/>
    <property type="match status" value="1"/>
</dbReference>
<proteinExistence type="predicted"/>
<keyword evidence="3" id="KW-1185">Reference proteome</keyword>
<feature type="transmembrane region" description="Helical" evidence="1">
    <location>
        <begin position="7"/>
        <end position="23"/>
    </location>
</feature>
<dbReference type="EMBL" id="JBHTKL010000005">
    <property type="protein sequence ID" value="MFD1019680.1"/>
    <property type="molecule type" value="Genomic_DNA"/>
</dbReference>
<evidence type="ECO:0000313" key="2">
    <source>
        <dbReference type="EMBL" id="MFD1019680.1"/>
    </source>
</evidence>